<dbReference type="CDD" id="cd00112">
    <property type="entry name" value="LDLa"/>
    <property type="match status" value="2"/>
</dbReference>
<evidence type="ECO:0000256" key="5">
    <source>
        <dbReference type="ARBA" id="ARBA00022989"/>
    </source>
</evidence>
<evidence type="ECO:0000256" key="4">
    <source>
        <dbReference type="ARBA" id="ARBA00022737"/>
    </source>
</evidence>
<evidence type="ECO:0000313" key="9">
    <source>
        <dbReference type="EMBL" id="CAF1536906.1"/>
    </source>
</evidence>
<comment type="caution">
    <text evidence="8">Lacks conserved residue(s) required for the propagation of feature annotation.</text>
</comment>
<dbReference type="GO" id="GO:0016192">
    <property type="term" value="P:vesicle-mediated transport"/>
    <property type="evidence" value="ECO:0007669"/>
    <property type="project" value="UniProtKB-ARBA"/>
</dbReference>
<dbReference type="InterPro" id="IPR036055">
    <property type="entry name" value="LDL_receptor-like_sf"/>
</dbReference>
<proteinExistence type="predicted"/>
<dbReference type="InterPro" id="IPR023415">
    <property type="entry name" value="LDLR_class-A_CS"/>
</dbReference>
<gene>
    <name evidence="9" type="ORF">EDS130_LOCUS45018</name>
    <name evidence="10" type="ORF">XAT740_LOCUS51810</name>
</gene>
<name>A0A816D9E5_ADIRI</name>
<dbReference type="SMART" id="SM00192">
    <property type="entry name" value="LDLa"/>
    <property type="match status" value="2"/>
</dbReference>
<keyword evidence="4" id="KW-0677">Repeat</keyword>
<dbReference type="Pfam" id="PF00057">
    <property type="entry name" value="Ldl_recept_a"/>
    <property type="match status" value="1"/>
</dbReference>
<feature type="disulfide bond" evidence="8">
    <location>
        <begin position="194"/>
        <end position="209"/>
    </location>
</feature>
<keyword evidence="5" id="KW-1133">Transmembrane helix</keyword>
<keyword evidence="11" id="KW-1185">Reference proteome</keyword>
<reference evidence="10" key="1">
    <citation type="submission" date="2021-02" db="EMBL/GenBank/DDBJ databases">
        <authorList>
            <person name="Nowell W R."/>
        </authorList>
    </citation>
    <scope>NUCLEOTIDE SEQUENCE</scope>
</reference>
<dbReference type="OrthoDB" id="6514358at2759"/>
<evidence type="ECO:0000256" key="8">
    <source>
        <dbReference type="PROSITE-ProRule" id="PRU00124"/>
    </source>
</evidence>
<evidence type="ECO:0000256" key="2">
    <source>
        <dbReference type="ARBA" id="ARBA00004308"/>
    </source>
</evidence>
<dbReference type="InterPro" id="IPR002172">
    <property type="entry name" value="LDrepeatLR_classA_rpt"/>
</dbReference>
<dbReference type="GO" id="GO:0012505">
    <property type="term" value="C:endomembrane system"/>
    <property type="evidence" value="ECO:0007669"/>
    <property type="project" value="UniProtKB-SubCell"/>
</dbReference>
<organism evidence="10 11">
    <name type="scientific">Adineta ricciae</name>
    <name type="common">Rotifer</name>
    <dbReference type="NCBI Taxonomy" id="249248"/>
    <lineage>
        <taxon>Eukaryota</taxon>
        <taxon>Metazoa</taxon>
        <taxon>Spiralia</taxon>
        <taxon>Gnathifera</taxon>
        <taxon>Rotifera</taxon>
        <taxon>Eurotatoria</taxon>
        <taxon>Bdelloidea</taxon>
        <taxon>Adinetida</taxon>
        <taxon>Adinetidae</taxon>
        <taxon>Adineta</taxon>
    </lineage>
</organism>
<feature type="disulfide bond" evidence="8">
    <location>
        <begin position="217"/>
        <end position="229"/>
    </location>
</feature>
<evidence type="ECO:0000256" key="7">
    <source>
        <dbReference type="ARBA" id="ARBA00023157"/>
    </source>
</evidence>
<dbReference type="EMBL" id="CAJNOR010008346">
    <property type="protein sequence ID" value="CAF1631969.1"/>
    <property type="molecule type" value="Genomic_DNA"/>
</dbReference>
<dbReference type="EMBL" id="CAJNOJ010000980">
    <property type="protein sequence ID" value="CAF1536906.1"/>
    <property type="molecule type" value="Genomic_DNA"/>
</dbReference>
<dbReference type="PROSITE" id="PS50068">
    <property type="entry name" value="LDLRA_2"/>
    <property type="match status" value="2"/>
</dbReference>
<dbReference type="PROSITE" id="PS01209">
    <property type="entry name" value="LDLRA_1"/>
    <property type="match status" value="1"/>
</dbReference>
<keyword evidence="7 8" id="KW-1015">Disulfide bond</keyword>
<dbReference type="InterPro" id="IPR050685">
    <property type="entry name" value="LDLR"/>
</dbReference>
<feature type="disulfide bond" evidence="8">
    <location>
        <begin position="224"/>
        <end position="242"/>
    </location>
</feature>
<dbReference type="GO" id="GO:0005886">
    <property type="term" value="C:plasma membrane"/>
    <property type="evidence" value="ECO:0007669"/>
    <property type="project" value="TreeGrafter"/>
</dbReference>
<keyword evidence="6" id="KW-0472">Membrane</keyword>
<evidence type="ECO:0000313" key="11">
    <source>
        <dbReference type="Proteomes" id="UP000663828"/>
    </source>
</evidence>
<dbReference type="AlphaFoldDB" id="A0A816D9E5"/>
<feature type="disulfide bond" evidence="8">
    <location>
        <begin position="175"/>
        <end position="187"/>
    </location>
</feature>
<dbReference type="SUPFAM" id="SSF57424">
    <property type="entry name" value="LDL receptor-like module"/>
    <property type="match status" value="2"/>
</dbReference>
<evidence type="ECO:0000256" key="1">
    <source>
        <dbReference type="ARBA" id="ARBA00004167"/>
    </source>
</evidence>
<comment type="caution">
    <text evidence="10">The sequence shown here is derived from an EMBL/GenBank/DDBJ whole genome shotgun (WGS) entry which is preliminary data.</text>
</comment>
<dbReference type="Proteomes" id="UP000663828">
    <property type="component" value="Unassembled WGS sequence"/>
</dbReference>
<dbReference type="Proteomes" id="UP000663852">
    <property type="component" value="Unassembled WGS sequence"/>
</dbReference>
<keyword evidence="3" id="KW-0812">Transmembrane</keyword>
<dbReference type="PANTHER" id="PTHR24270">
    <property type="entry name" value="LOW-DENSITY LIPOPROTEIN RECEPTOR-RELATED"/>
    <property type="match status" value="1"/>
</dbReference>
<dbReference type="PRINTS" id="PR00261">
    <property type="entry name" value="LDLRECEPTOR"/>
</dbReference>
<protein>
    <submittedName>
        <fullName evidence="10">Uncharacterized protein</fullName>
    </submittedName>
</protein>
<comment type="subcellular location">
    <subcellularLocation>
        <location evidence="2">Endomembrane system</location>
    </subcellularLocation>
    <subcellularLocation>
        <location evidence="1">Membrane</location>
        <topology evidence="1">Single-pass membrane protein</topology>
    </subcellularLocation>
</comment>
<accession>A0A816D9E5</accession>
<evidence type="ECO:0000313" key="10">
    <source>
        <dbReference type="EMBL" id="CAF1631969.1"/>
    </source>
</evidence>
<evidence type="ECO:0000256" key="6">
    <source>
        <dbReference type="ARBA" id="ARBA00023136"/>
    </source>
</evidence>
<dbReference type="Gene3D" id="4.10.400.10">
    <property type="entry name" value="Low-density Lipoprotein Receptor"/>
    <property type="match status" value="2"/>
</dbReference>
<sequence length="492" mass="57800">MRNVFFKILLYYFIDQYVSYVILYNTENQVKTQSYDCIFYSNKTYHLQSSKYCIQMNDSIQLNRTMDNDSECLNNGQKYDFYSLKMLNIEAMEILKWNSGIEIADSYAAYLNRFNHESDYGKQQFLCNCTKIGTFGKFCEYNFMSNSTFEETIEHQFYLKEELHQGSQYIGNRTCYISLECNYGLLCLDWRNICDGKQQCIDGSDEDNCELLEYNECQSNEYRCTNGQCIDEEFFLDGDIDCMDRSDEQYKVLHQTHIVFQNCAYKPDFNCDEVLVPRNQFSCGDGQYHRDSYLLYREMSNHLYCESFRSSNFRCELDQHQLSWTMNNGQCVLYGRLEGHTQNDICLFLIKCALNNGLGLGCPCNGQNCKDVILYYNCTSINEYVEYPLGGVLALNIRTFYMLENLYGNKQPTNVSFTGSVKCIGFHLSVKEFRSMDYDPKNLAGFVHWRSFENTLCEISKTLYCSSERPPKRYNSDSTYSTFATCEEFYRK</sequence>
<evidence type="ECO:0000256" key="3">
    <source>
        <dbReference type="ARBA" id="ARBA00022692"/>
    </source>
</evidence>